<gene>
    <name evidence="8" type="ORF">A3770_01p00830</name>
</gene>
<dbReference type="SUPFAM" id="SSF53474">
    <property type="entry name" value="alpha/beta-Hydrolases"/>
    <property type="match status" value="1"/>
</dbReference>
<protein>
    <recommendedName>
        <fullName evidence="3">protein-S-isoprenylcysteine alpha-carbonyl methylesterase</fullName>
        <ecNumber evidence="3">3.1.1.n2</ecNumber>
    </recommendedName>
</protein>
<evidence type="ECO:0000256" key="6">
    <source>
        <dbReference type="SAM" id="Phobius"/>
    </source>
</evidence>
<evidence type="ECO:0000256" key="1">
    <source>
        <dbReference type="ARBA" id="ARBA00022801"/>
    </source>
</evidence>
<dbReference type="InterPro" id="IPR050300">
    <property type="entry name" value="GDXG_lipolytic_enzyme"/>
</dbReference>
<dbReference type="PANTHER" id="PTHR48081:SF33">
    <property type="entry name" value="KYNURENINE FORMAMIDASE"/>
    <property type="match status" value="1"/>
</dbReference>
<dbReference type="EC" id="3.1.1.n2" evidence="3"/>
<comment type="catalytic activity">
    <reaction evidence="4">
        <text>[protein]-C-terminal S-[(2E,6E)-farnesyl]-L-cysteine methyl ester + H2O = [protein]-C-terminal S-[(2E,6E)-farnesyl]-L-cysteine + methanol + H(+)</text>
        <dbReference type="Rhea" id="RHEA:48520"/>
        <dbReference type="Rhea" id="RHEA-COMP:12125"/>
        <dbReference type="Rhea" id="RHEA-COMP:12126"/>
        <dbReference type="ChEBI" id="CHEBI:15377"/>
        <dbReference type="ChEBI" id="CHEBI:15378"/>
        <dbReference type="ChEBI" id="CHEBI:17790"/>
        <dbReference type="ChEBI" id="CHEBI:90510"/>
        <dbReference type="ChEBI" id="CHEBI:90511"/>
        <dbReference type="EC" id="3.1.1.n2"/>
    </reaction>
</comment>
<dbReference type="STRING" id="1764295.A0A5B8MD77"/>
<evidence type="ECO:0000259" key="7">
    <source>
        <dbReference type="Pfam" id="PF20434"/>
    </source>
</evidence>
<accession>A0A5B8MD77</accession>
<keyword evidence="1" id="KW-0378">Hydrolase</keyword>
<feature type="domain" description="BD-FAE-like" evidence="7">
    <location>
        <begin position="151"/>
        <end position="371"/>
    </location>
</feature>
<keyword evidence="9" id="KW-1185">Reference proteome</keyword>
<evidence type="ECO:0000313" key="9">
    <source>
        <dbReference type="Proteomes" id="UP000316726"/>
    </source>
</evidence>
<dbReference type="AlphaFoldDB" id="A0A5B8MD77"/>
<evidence type="ECO:0000256" key="3">
    <source>
        <dbReference type="ARBA" id="ARBA00038928"/>
    </source>
</evidence>
<organism evidence="8 9">
    <name type="scientific">Chloropicon primus</name>
    <dbReference type="NCBI Taxonomy" id="1764295"/>
    <lineage>
        <taxon>Eukaryota</taxon>
        <taxon>Viridiplantae</taxon>
        <taxon>Chlorophyta</taxon>
        <taxon>Chloropicophyceae</taxon>
        <taxon>Chloropicales</taxon>
        <taxon>Chloropicaceae</taxon>
        <taxon>Chloropicon</taxon>
    </lineage>
</organism>
<dbReference type="GO" id="GO:0016787">
    <property type="term" value="F:hydrolase activity"/>
    <property type="evidence" value="ECO:0007669"/>
    <property type="project" value="UniProtKB-KW"/>
</dbReference>
<dbReference type="EMBL" id="CP031034">
    <property type="protein sequence ID" value="QDZ17565.1"/>
    <property type="molecule type" value="Genomic_DNA"/>
</dbReference>
<evidence type="ECO:0000256" key="4">
    <source>
        <dbReference type="ARBA" id="ARBA00049507"/>
    </source>
</evidence>
<keyword evidence="6" id="KW-0472">Membrane</keyword>
<feature type="region of interest" description="Disordered" evidence="5">
    <location>
        <begin position="1"/>
        <end position="38"/>
    </location>
</feature>
<evidence type="ECO:0000256" key="2">
    <source>
        <dbReference type="ARBA" id="ARBA00038028"/>
    </source>
</evidence>
<dbReference type="InterPro" id="IPR049492">
    <property type="entry name" value="BD-FAE-like_dom"/>
</dbReference>
<dbReference type="Pfam" id="PF20434">
    <property type="entry name" value="BD-FAE"/>
    <property type="match status" value="1"/>
</dbReference>
<dbReference type="PANTHER" id="PTHR48081">
    <property type="entry name" value="AB HYDROLASE SUPERFAMILY PROTEIN C4A8.06C"/>
    <property type="match status" value="1"/>
</dbReference>
<feature type="compositionally biased region" description="Basic and acidic residues" evidence="5">
    <location>
        <begin position="1"/>
        <end position="18"/>
    </location>
</feature>
<reference evidence="8 9" key="1">
    <citation type="submission" date="2018-07" db="EMBL/GenBank/DDBJ databases">
        <title>The complete nuclear genome of the prasinophyte Chloropicon primus (CCMP1205).</title>
        <authorList>
            <person name="Pombert J.-F."/>
            <person name="Otis C."/>
            <person name="Turmel M."/>
            <person name="Lemieux C."/>
        </authorList>
    </citation>
    <scope>NUCLEOTIDE SEQUENCE [LARGE SCALE GENOMIC DNA]</scope>
    <source>
        <strain evidence="8 9">CCMP1205</strain>
    </source>
</reference>
<dbReference type="InterPro" id="IPR029058">
    <property type="entry name" value="AB_hydrolase_fold"/>
</dbReference>
<sequence length="443" mass="49028">MTWRPREKGGYEVLREGGGEAEGEPAQTSSSNSSGRARSEGDGAFLMLTMKDKYIRKFLHFVLFPSKVARYSASFLHMLMSEAFIVAQLTLELGRQMALVPGKKWVLMLLRLLVYSALLMPGFIQVAFFYFFSSRVKRSVVYGPNPRNRCDLYLPPGVEAPYNLPVTIFVTGGAWIIGYKAWGSLFGKVLSKEGVLVVSLDYRNFPQGRIKEMLEDVDRGIGWVINNIHKYGGDPTNVCLVGQSAGAHLSSLALIECAEKLHLAGGKGSGKASSWTPQQIKAFIGVSGAYDMDRLSDHLNSRGLHLSLLNAIMSVNGATCFEDISPATRIFNYVEEPDKYSSVVDSLPPVTLLHGKDDDSIPYEHAEEFGHVLERAGVEVDRIFYEGETHTTPLIENPMRGTGDRLSEGVLSVIKPETDFKSSKNRRLVPEVLIRLALKVSPF</sequence>
<dbReference type="Gene3D" id="3.40.50.1820">
    <property type="entry name" value="alpha/beta hydrolase"/>
    <property type="match status" value="1"/>
</dbReference>
<evidence type="ECO:0000313" key="8">
    <source>
        <dbReference type="EMBL" id="QDZ17565.1"/>
    </source>
</evidence>
<comment type="similarity">
    <text evidence="2">Belongs to the AB hydrolase superfamily. Isoprenylcysteine methylesterase family.</text>
</comment>
<proteinExistence type="inferred from homology"/>
<dbReference type="Proteomes" id="UP000316726">
    <property type="component" value="Chromosome 1"/>
</dbReference>
<name>A0A5B8MD77_9CHLO</name>
<evidence type="ECO:0000256" key="5">
    <source>
        <dbReference type="SAM" id="MobiDB-lite"/>
    </source>
</evidence>
<dbReference type="OrthoDB" id="6495301at2759"/>
<keyword evidence="6" id="KW-0812">Transmembrane</keyword>
<keyword evidence="6" id="KW-1133">Transmembrane helix</keyword>
<feature type="transmembrane region" description="Helical" evidence="6">
    <location>
        <begin position="112"/>
        <end position="132"/>
    </location>
</feature>